<evidence type="ECO:0000256" key="5">
    <source>
        <dbReference type="ARBA" id="ARBA00012927"/>
    </source>
</evidence>
<evidence type="ECO:0000256" key="4">
    <source>
        <dbReference type="ARBA" id="ARBA00007389"/>
    </source>
</evidence>
<keyword evidence="8 11" id="KW-0464">Manganese</keyword>
<dbReference type="PANTHER" id="PTHR30387:SF2">
    <property type="entry name" value="MANNONATE DEHYDRATASE"/>
    <property type="match status" value="1"/>
</dbReference>
<dbReference type="eggNOG" id="COG1312">
    <property type="taxonomic scope" value="Bacteria"/>
</dbReference>
<name>A0A081N6A0_9GAMM</name>
<comment type="catalytic activity">
    <reaction evidence="1 11">
        <text>D-mannonate = 2-dehydro-3-deoxy-D-gluconate + H2O</text>
        <dbReference type="Rhea" id="RHEA:20097"/>
        <dbReference type="ChEBI" id="CHEBI:15377"/>
        <dbReference type="ChEBI" id="CHEBI:17767"/>
        <dbReference type="ChEBI" id="CHEBI:57990"/>
        <dbReference type="EC" id="4.2.1.8"/>
    </reaction>
</comment>
<keyword evidence="9 11" id="KW-0456">Lyase</keyword>
<dbReference type="GO" id="GO:0008198">
    <property type="term" value="F:ferrous iron binding"/>
    <property type="evidence" value="ECO:0007669"/>
    <property type="project" value="TreeGrafter"/>
</dbReference>
<keyword evidence="14" id="KW-1185">Reference proteome</keyword>
<dbReference type="PIRSF" id="PIRSF016049">
    <property type="entry name" value="Man_dehyd"/>
    <property type="match status" value="1"/>
</dbReference>
<comment type="pathway">
    <text evidence="3 11">Carbohydrate metabolism; pentose and glucuronate interconversion.</text>
</comment>
<evidence type="ECO:0000256" key="3">
    <source>
        <dbReference type="ARBA" id="ARBA00004892"/>
    </source>
</evidence>
<feature type="compositionally biased region" description="Basic and acidic residues" evidence="12">
    <location>
        <begin position="345"/>
        <end position="363"/>
    </location>
</feature>
<proteinExistence type="inferred from homology"/>
<dbReference type="SUPFAM" id="SSF51658">
    <property type="entry name" value="Xylose isomerase-like"/>
    <property type="match status" value="1"/>
</dbReference>
<evidence type="ECO:0000256" key="7">
    <source>
        <dbReference type="ARBA" id="ARBA00023004"/>
    </source>
</evidence>
<dbReference type="STRING" id="1137799.GZ78_25360"/>
<comment type="caution">
    <text evidence="13">The sequence shown here is derived from an EMBL/GenBank/DDBJ whole genome shotgun (WGS) entry which is preliminary data.</text>
</comment>
<feature type="region of interest" description="Disordered" evidence="12">
    <location>
        <begin position="343"/>
        <end position="363"/>
    </location>
</feature>
<comment type="function">
    <text evidence="2 11">Catalyzes the dehydration of D-mannonate.</text>
</comment>
<dbReference type="AlphaFoldDB" id="A0A081N6A0"/>
<evidence type="ECO:0000313" key="14">
    <source>
        <dbReference type="Proteomes" id="UP000028073"/>
    </source>
</evidence>
<evidence type="ECO:0000256" key="12">
    <source>
        <dbReference type="SAM" id="MobiDB-lite"/>
    </source>
</evidence>
<organism evidence="13 14">
    <name type="scientific">Endozoicomonas numazuensis</name>
    <dbReference type="NCBI Taxonomy" id="1137799"/>
    <lineage>
        <taxon>Bacteria</taxon>
        <taxon>Pseudomonadati</taxon>
        <taxon>Pseudomonadota</taxon>
        <taxon>Gammaproteobacteria</taxon>
        <taxon>Oceanospirillales</taxon>
        <taxon>Endozoicomonadaceae</taxon>
        <taxon>Endozoicomonas</taxon>
    </lineage>
</organism>
<evidence type="ECO:0000256" key="10">
    <source>
        <dbReference type="ARBA" id="ARBA00033474"/>
    </source>
</evidence>
<dbReference type="EMBL" id="JOKH01000008">
    <property type="protein sequence ID" value="KEQ13973.1"/>
    <property type="molecule type" value="Genomic_DNA"/>
</dbReference>
<dbReference type="GO" id="GO:0008927">
    <property type="term" value="F:mannonate dehydratase activity"/>
    <property type="evidence" value="ECO:0007669"/>
    <property type="project" value="UniProtKB-UniRule"/>
</dbReference>
<dbReference type="InterPro" id="IPR036237">
    <property type="entry name" value="Xyl_isomerase-like_sf"/>
</dbReference>
<dbReference type="PANTHER" id="PTHR30387">
    <property type="entry name" value="MANNONATE DEHYDRATASE"/>
    <property type="match status" value="1"/>
</dbReference>
<dbReference type="NCBIfam" id="TIGR00695">
    <property type="entry name" value="uxuA"/>
    <property type="match status" value="1"/>
</dbReference>
<comment type="cofactor">
    <cofactor evidence="11">
        <name>Fe(2+)</name>
        <dbReference type="ChEBI" id="CHEBI:29033"/>
    </cofactor>
    <cofactor evidence="11">
        <name>Mn(2+)</name>
        <dbReference type="ChEBI" id="CHEBI:29035"/>
    </cofactor>
</comment>
<reference evidence="13 14" key="1">
    <citation type="submission" date="2014-06" db="EMBL/GenBank/DDBJ databases">
        <title>Whole Genome Sequences of Three Symbiotic Endozoicomonas Bacteria.</title>
        <authorList>
            <person name="Neave M.J."/>
            <person name="Apprill A."/>
            <person name="Voolstra C.R."/>
        </authorList>
    </citation>
    <scope>NUCLEOTIDE SEQUENCE [LARGE SCALE GENOMIC DNA]</scope>
    <source>
        <strain evidence="13 14">DSM 25634</strain>
    </source>
</reference>
<evidence type="ECO:0000256" key="9">
    <source>
        <dbReference type="ARBA" id="ARBA00023239"/>
    </source>
</evidence>
<keyword evidence="7 11" id="KW-0408">Iron</keyword>
<gene>
    <name evidence="11" type="primary">uxuA</name>
    <name evidence="13" type="ORF">GZ78_25360</name>
</gene>
<accession>A0A081N6A0</accession>
<sequence>MEQTWRWFGPDDPVTINDIRQTGATGIVTALHHIPNGEVWSLKEIQRRCREIEFNNDQPTGLSWSVVESVPVTEAIKLRNGDYLRHIENYQKTLENLSQCGIKTVCYNFMPVLDWTRTDLAYEMPDGSRALRFDAVDFAAFDLFILKRPTAKQDYNAQLYDKAQQRFKSLSSESIKRLTANIIAGLPGSEEDYTVHQLQSAIDPYQTISSKQLKENLAFFLKQVIPVAQRHDICMAIHPDDPPWPLLGLPRIASTETDLSDILEMVDSPANSITLCCGSLGPVKGIDLAGLVERLGHRIGFVHLRNISRETDSQSFHEADHLQGDHNMFPIVRNLLLEQRRRKQEGRSDHCIPMRPDHGHQMLDDMNKKTNPGYSCIGRMRGLAELRGLMTGIEHSLSLSNER</sequence>
<dbReference type="GO" id="GO:0042840">
    <property type="term" value="P:D-glucuronate catabolic process"/>
    <property type="evidence" value="ECO:0007669"/>
    <property type="project" value="TreeGrafter"/>
</dbReference>
<dbReference type="Pfam" id="PF03786">
    <property type="entry name" value="UxuA"/>
    <property type="match status" value="1"/>
</dbReference>
<evidence type="ECO:0000256" key="2">
    <source>
        <dbReference type="ARBA" id="ARBA00002713"/>
    </source>
</evidence>
<dbReference type="OrthoDB" id="9780250at2"/>
<dbReference type="HAMAP" id="MF_00106">
    <property type="entry name" value="UxuA"/>
    <property type="match status" value="1"/>
</dbReference>
<dbReference type="EC" id="4.2.1.8" evidence="5 11"/>
<comment type="similarity">
    <text evidence="4 11">Belongs to the mannonate dehydratase family.</text>
</comment>
<evidence type="ECO:0000256" key="11">
    <source>
        <dbReference type="HAMAP-Rule" id="MF_00106"/>
    </source>
</evidence>
<dbReference type="NCBIfam" id="NF003027">
    <property type="entry name" value="PRK03906.1"/>
    <property type="match status" value="1"/>
</dbReference>
<evidence type="ECO:0000256" key="8">
    <source>
        <dbReference type="ARBA" id="ARBA00023211"/>
    </source>
</evidence>
<dbReference type="GO" id="GO:0030145">
    <property type="term" value="F:manganese ion binding"/>
    <property type="evidence" value="ECO:0007669"/>
    <property type="project" value="TreeGrafter"/>
</dbReference>
<dbReference type="Proteomes" id="UP000028073">
    <property type="component" value="Unassembled WGS sequence"/>
</dbReference>
<dbReference type="UniPathway" id="UPA00246"/>
<dbReference type="InterPro" id="IPR004628">
    <property type="entry name" value="Man_deHydtase"/>
</dbReference>
<evidence type="ECO:0000313" key="13">
    <source>
        <dbReference type="EMBL" id="KEQ13973.1"/>
    </source>
</evidence>
<dbReference type="Gene3D" id="3.20.20.150">
    <property type="entry name" value="Divalent-metal-dependent TIM barrel enzymes"/>
    <property type="match status" value="1"/>
</dbReference>
<evidence type="ECO:0000256" key="6">
    <source>
        <dbReference type="ARBA" id="ARBA00016339"/>
    </source>
</evidence>
<protein>
    <recommendedName>
        <fullName evidence="6 11">Mannonate dehydratase</fullName>
        <ecNumber evidence="5 11">4.2.1.8</ecNumber>
    </recommendedName>
    <alternativeName>
        <fullName evidence="10 11">D-mannonate hydro-lyase</fullName>
    </alternativeName>
</protein>
<evidence type="ECO:0000256" key="1">
    <source>
        <dbReference type="ARBA" id="ARBA00001794"/>
    </source>
</evidence>